<accession>A0ABY4Z948</accession>
<feature type="transmembrane region" description="Helical" evidence="2">
    <location>
        <begin position="20"/>
        <end position="38"/>
    </location>
</feature>
<organism evidence="3 4">
    <name type="scientific">Streptomyces phaeoluteigriseus</name>
    <dbReference type="NCBI Taxonomy" id="114686"/>
    <lineage>
        <taxon>Bacteria</taxon>
        <taxon>Bacillati</taxon>
        <taxon>Actinomycetota</taxon>
        <taxon>Actinomycetes</taxon>
        <taxon>Kitasatosporales</taxon>
        <taxon>Streptomycetaceae</taxon>
        <taxon>Streptomyces</taxon>
        <taxon>Streptomyces aurantiacus group</taxon>
    </lineage>
</organism>
<name>A0ABY4Z948_9ACTN</name>
<keyword evidence="2" id="KW-1133">Transmembrane helix</keyword>
<evidence type="ECO:0000256" key="2">
    <source>
        <dbReference type="SAM" id="Phobius"/>
    </source>
</evidence>
<dbReference type="EMBL" id="CP099468">
    <property type="protein sequence ID" value="USQ85569.1"/>
    <property type="molecule type" value="Genomic_DNA"/>
</dbReference>
<proteinExistence type="predicted"/>
<keyword evidence="2" id="KW-0472">Membrane</keyword>
<keyword evidence="4" id="KW-1185">Reference proteome</keyword>
<dbReference type="RefSeq" id="WP_252550710.1">
    <property type="nucleotide sequence ID" value="NZ_CP099468.1"/>
</dbReference>
<dbReference type="Proteomes" id="UP001056374">
    <property type="component" value="Chromosome"/>
</dbReference>
<evidence type="ECO:0000313" key="4">
    <source>
        <dbReference type="Proteomes" id="UP001056374"/>
    </source>
</evidence>
<keyword evidence="2" id="KW-0812">Transmembrane</keyword>
<protein>
    <submittedName>
        <fullName evidence="3">Uncharacterized protein</fullName>
    </submittedName>
</protein>
<sequence>MAASSSTVPATYGSGGIADQAASTLVLAISVPVWCLLCQDSGSRRYCRTACRRDVACSWYCVYARLAEADRDDERHSGRHGGHLSPPSGRTRRHDVGGNVTHDVRHADR</sequence>
<evidence type="ECO:0000313" key="3">
    <source>
        <dbReference type="EMBL" id="USQ85569.1"/>
    </source>
</evidence>
<feature type="region of interest" description="Disordered" evidence="1">
    <location>
        <begin position="71"/>
        <end position="109"/>
    </location>
</feature>
<reference evidence="3" key="1">
    <citation type="submission" date="2022-06" db="EMBL/GenBank/DDBJ databases">
        <title>Complete genome sequence of soil microorganisms Streptomyces sp. Qhu-M197 isolated from Alpine meadows habitats on the Tibetan Plateau.</title>
        <authorList>
            <person name="Zhang B."/>
            <person name="Xiang X."/>
            <person name="Fan J."/>
        </authorList>
    </citation>
    <scope>NUCLEOTIDE SEQUENCE</scope>
    <source>
        <strain evidence="3">Qhu-M197</strain>
    </source>
</reference>
<gene>
    <name evidence="3" type="ORF">NFX46_18390</name>
</gene>
<evidence type="ECO:0000256" key="1">
    <source>
        <dbReference type="SAM" id="MobiDB-lite"/>
    </source>
</evidence>